<reference evidence="2 3" key="1">
    <citation type="submission" date="2020-08" db="EMBL/GenBank/DDBJ databases">
        <title>Sequencing the genomes of 1000 actinobacteria strains.</title>
        <authorList>
            <person name="Klenk H.-P."/>
        </authorList>
    </citation>
    <scope>NUCLEOTIDE SEQUENCE [LARGE SCALE GENOMIC DNA]</scope>
    <source>
        <strain evidence="2 3">DSM 45298</strain>
    </source>
</reference>
<protein>
    <submittedName>
        <fullName evidence="2">Uncharacterized protein</fullName>
    </submittedName>
</protein>
<feature type="region of interest" description="Disordered" evidence="1">
    <location>
        <begin position="1"/>
        <end position="21"/>
    </location>
</feature>
<keyword evidence="3" id="KW-1185">Reference proteome</keyword>
<feature type="compositionally biased region" description="Basic residues" evidence="1">
    <location>
        <begin position="45"/>
        <end position="61"/>
    </location>
</feature>
<gene>
    <name evidence="2" type="ORF">BKA16_000923</name>
</gene>
<dbReference type="Proteomes" id="UP000551501">
    <property type="component" value="Unassembled WGS sequence"/>
</dbReference>
<sequence>MGLLSSVRKTRTDRKAGKKIRKAEEKAIKFRAKAQAKAESAADRKLRKKELRTEHKFHKRGQKAERKTVKTSAKAQEKVAAAEAKSIAEQAKADAAKAMFTPAKMRRYLTVGRMAAPVLVPIAYRGAVAARAQLTQVRARRAGVPADVLTRYGGPSAALRARIATSRESATKVGAAENSAEGKAFVDAMSARLSNLEVAADAADAMPPAQRKSAHRAIDNELTAIDNDLLARLNVHPA</sequence>
<feature type="compositionally biased region" description="Basic residues" evidence="1">
    <location>
        <begin position="8"/>
        <end position="21"/>
    </location>
</feature>
<accession>A0A840ES35</accession>
<evidence type="ECO:0000313" key="2">
    <source>
        <dbReference type="EMBL" id="MBB4134371.1"/>
    </source>
</evidence>
<dbReference type="Pfam" id="PF20079">
    <property type="entry name" value="DUF6474"/>
    <property type="match status" value="1"/>
</dbReference>
<name>A0A840ES35_9ACTN</name>
<comment type="caution">
    <text evidence="2">The sequence shown here is derived from an EMBL/GenBank/DDBJ whole genome shotgun (WGS) entry which is preliminary data.</text>
</comment>
<dbReference type="RefSeq" id="WP_183369553.1">
    <property type="nucleotide sequence ID" value="NZ_BAABHL010000128.1"/>
</dbReference>
<evidence type="ECO:0000313" key="3">
    <source>
        <dbReference type="Proteomes" id="UP000551501"/>
    </source>
</evidence>
<dbReference type="EMBL" id="JACIFP010000001">
    <property type="protein sequence ID" value="MBB4134371.1"/>
    <property type="molecule type" value="Genomic_DNA"/>
</dbReference>
<organism evidence="2 3">
    <name type="scientific">Gordonia humi</name>
    <dbReference type="NCBI Taxonomy" id="686429"/>
    <lineage>
        <taxon>Bacteria</taxon>
        <taxon>Bacillati</taxon>
        <taxon>Actinomycetota</taxon>
        <taxon>Actinomycetes</taxon>
        <taxon>Mycobacteriales</taxon>
        <taxon>Gordoniaceae</taxon>
        <taxon>Gordonia</taxon>
    </lineage>
</organism>
<proteinExistence type="predicted"/>
<dbReference type="InterPro" id="IPR045522">
    <property type="entry name" value="DUF6474"/>
</dbReference>
<evidence type="ECO:0000256" key="1">
    <source>
        <dbReference type="SAM" id="MobiDB-lite"/>
    </source>
</evidence>
<dbReference type="AlphaFoldDB" id="A0A840ES35"/>
<feature type="region of interest" description="Disordered" evidence="1">
    <location>
        <begin position="35"/>
        <end position="73"/>
    </location>
</feature>